<comment type="subcellular location">
    <subcellularLocation>
        <location evidence="1">Endosome</location>
    </subcellularLocation>
</comment>
<dbReference type="AlphaFoldDB" id="A0AA39I7I1"/>
<evidence type="ECO:0000256" key="3">
    <source>
        <dbReference type="ARBA" id="ARBA00022448"/>
    </source>
</evidence>
<evidence type="ECO:0000313" key="10">
    <source>
        <dbReference type="EMBL" id="KAK0418530.1"/>
    </source>
</evidence>
<dbReference type="Proteomes" id="UP001175271">
    <property type="component" value="Unassembled WGS sequence"/>
</dbReference>
<evidence type="ECO:0000313" key="11">
    <source>
        <dbReference type="Proteomes" id="UP001175271"/>
    </source>
</evidence>
<keyword evidence="3 7" id="KW-0813">Transport</keyword>
<dbReference type="EMBL" id="JAUCMV010000002">
    <property type="protein sequence ID" value="KAK0418530.1"/>
    <property type="molecule type" value="Genomic_DNA"/>
</dbReference>
<name>A0AA39I7I1_9BILA</name>
<dbReference type="GO" id="GO:0043130">
    <property type="term" value="F:ubiquitin binding"/>
    <property type="evidence" value="ECO:0007669"/>
    <property type="project" value="TreeGrafter"/>
</dbReference>
<protein>
    <recommendedName>
        <fullName evidence="12">UEV domain-containing protein</fullName>
    </recommendedName>
</protein>
<organism evidence="10 11">
    <name type="scientific">Steinernema hermaphroditum</name>
    <dbReference type="NCBI Taxonomy" id="289476"/>
    <lineage>
        <taxon>Eukaryota</taxon>
        <taxon>Metazoa</taxon>
        <taxon>Ecdysozoa</taxon>
        <taxon>Nematoda</taxon>
        <taxon>Chromadorea</taxon>
        <taxon>Rhabditida</taxon>
        <taxon>Tylenchina</taxon>
        <taxon>Panagrolaimomorpha</taxon>
        <taxon>Strongyloidoidea</taxon>
        <taxon>Steinernematidae</taxon>
        <taxon>Steinernema</taxon>
    </lineage>
</organism>
<comment type="caution">
    <text evidence="10">The sequence shown here is derived from an EMBL/GenBank/DDBJ whole genome shotgun (WGS) entry which is preliminary data.</text>
</comment>
<dbReference type="Gene3D" id="3.10.110.10">
    <property type="entry name" value="Ubiquitin Conjugating Enzyme"/>
    <property type="match status" value="1"/>
</dbReference>
<feature type="domain" description="UEV" evidence="9">
    <location>
        <begin position="4"/>
        <end position="147"/>
    </location>
</feature>
<dbReference type="PANTHER" id="PTHR23306:SF3">
    <property type="entry name" value="TUMOR SUPPRESSOR PROTEIN 101"/>
    <property type="match status" value="1"/>
</dbReference>
<proteinExistence type="inferred from homology"/>
<evidence type="ECO:0000256" key="5">
    <source>
        <dbReference type="ARBA" id="ARBA00022927"/>
    </source>
</evidence>
<dbReference type="GO" id="GO:0015031">
    <property type="term" value="P:protein transport"/>
    <property type="evidence" value="ECO:0007669"/>
    <property type="project" value="UniProtKB-UniRule"/>
</dbReference>
<evidence type="ECO:0000259" key="9">
    <source>
        <dbReference type="PROSITE" id="PS51322"/>
    </source>
</evidence>
<dbReference type="SUPFAM" id="SSF54495">
    <property type="entry name" value="UBC-like"/>
    <property type="match status" value="1"/>
</dbReference>
<dbReference type="InterPro" id="IPR017916">
    <property type="entry name" value="SB_dom"/>
</dbReference>
<feature type="domain" description="SB" evidence="8">
    <location>
        <begin position="277"/>
        <end position="342"/>
    </location>
</feature>
<keyword evidence="6" id="KW-0175">Coiled coil</keyword>
<dbReference type="PROSITE" id="PS51322">
    <property type="entry name" value="UEV"/>
    <property type="match status" value="1"/>
</dbReference>
<reference evidence="10" key="1">
    <citation type="submission" date="2023-06" db="EMBL/GenBank/DDBJ databases">
        <title>Genomic analysis of the entomopathogenic nematode Steinernema hermaphroditum.</title>
        <authorList>
            <person name="Schwarz E.M."/>
            <person name="Heppert J.K."/>
            <person name="Baniya A."/>
            <person name="Schwartz H.T."/>
            <person name="Tan C.-H."/>
            <person name="Antoshechkin I."/>
            <person name="Sternberg P.W."/>
            <person name="Goodrich-Blair H."/>
            <person name="Dillman A.R."/>
        </authorList>
    </citation>
    <scope>NUCLEOTIDE SEQUENCE</scope>
    <source>
        <strain evidence="10">PS9179</strain>
        <tissue evidence="10">Whole animal</tissue>
    </source>
</reference>
<dbReference type="InterPro" id="IPR016135">
    <property type="entry name" value="UBQ-conjugating_enzyme/RWD"/>
</dbReference>
<evidence type="ECO:0000256" key="6">
    <source>
        <dbReference type="ARBA" id="ARBA00023054"/>
    </source>
</evidence>
<dbReference type="PANTHER" id="PTHR23306">
    <property type="entry name" value="TUMOR SUSCEPTIBILITY GENE 101 PROTEIN-RELATED"/>
    <property type="match status" value="1"/>
</dbReference>
<dbReference type="InterPro" id="IPR052070">
    <property type="entry name" value="ESCRT-I_UEV_domain"/>
</dbReference>
<evidence type="ECO:0000256" key="4">
    <source>
        <dbReference type="ARBA" id="ARBA00022753"/>
    </source>
</evidence>
<dbReference type="InterPro" id="IPR008883">
    <property type="entry name" value="UEV_N"/>
</dbReference>
<dbReference type="Pfam" id="PF09454">
    <property type="entry name" value="Vps23_core"/>
    <property type="match status" value="1"/>
</dbReference>
<gene>
    <name evidence="10" type="ORF">QR680_013618</name>
</gene>
<accession>A0AA39I7I1</accession>
<evidence type="ECO:0000256" key="7">
    <source>
        <dbReference type="PROSITE-ProRule" id="PRU00644"/>
    </source>
</evidence>
<dbReference type="Pfam" id="PF05743">
    <property type="entry name" value="UEV"/>
    <property type="match status" value="1"/>
</dbReference>
<dbReference type="GO" id="GO:0008333">
    <property type="term" value="P:endosome to lysosome transport"/>
    <property type="evidence" value="ECO:0007669"/>
    <property type="project" value="TreeGrafter"/>
</dbReference>
<dbReference type="InterPro" id="IPR037202">
    <property type="entry name" value="ESCRT_assembly_dom"/>
</dbReference>
<evidence type="ECO:0000256" key="1">
    <source>
        <dbReference type="ARBA" id="ARBA00004177"/>
    </source>
</evidence>
<comment type="similarity">
    <text evidence="2">Belongs to the ubiquitin-conjugating enzyme family. UEV subfamily.</text>
</comment>
<dbReference type="Gene3D" id="6.10.140.820">
    <property type="match status" value="1"/>
</dbReference>
<dbReference type="Gene3D" id="6.10.250.370">
    <property type="match status" value="1"/>
</dbReference>
<evidence type="ECO:0008006" key="12">
    <source>
        <dbReference type="Google" id="ProtNLM"/>
    </source>
</evidence>
<dbReference type="PROSITE" id="PS51312">
    <property type="entry name" value="SB"/>
    <property type="match status" value="1"/>
</dbReference>
<keyword evidence="5 7" id="KW-0653">Protein transport</keyword>
<keyword evidence="4" id="KW-0967">Endosome</keyword>
<evidence type="ECO:0000256" key="2">
    <source>
        <dbReference type="ARBA" id="ARBA00009594"/>
    </source>
</evidence>
<sequence>MTTSDGSLEALLKKAKPKHLETTKTDVSTALGVFQNLSPSAEPFAFAGKKPSTTLTLSGTIPITYKGARYHIPVAVHIPSKYPQAAPSCLVKPTPEMKVKVSSIVDESGRVQIPYLSAWRSPGHDLKGLLEAMTVAFGESCPVYSAAASIDPSTAISRFPTYVNVPPPKPVDSATVKPEHLKASLLSAIEYRMRLKLMERFEMHFAEIQSMRLTLGELQEGHEKVLGAVERLQVEGTEMREKRDLYRKRRDELEQELIACVPTASSNAIDSVIDAATPVHRQIVDCFAADLAIDDAIYSLGRAVKDGSIDTQTYLRLVRHLSRKQFVHRALLRKCRIVARLR</sequence>
<dbReference type="CDD" id="cd11685">
    <property type="entry name" value="UEV_TSG101-like"/>
    <property type="match status" value="1"/>
</dbReference>
<keyword evidence="11" id="KW-1185">Reference proteome</keyword>
<evidence type="ECO:0000259" key="8">
    <source>
        <dbReference type="PROSITE" id="PS51312"/>
    </source>
</evidence>
<dbReference type="SUPFAM" id="SSF140111">
    <property type="entry name" value="Endosomal sorting complex assembly domain"/>
    <property type="match status" value="1"/>
</dbReference>
<dbReference type="GO" id="GO:0000813">
    <property type="term" value="C:ESCRT I complex"/>
    <property type="evidence" value="ECO:0007669"/>
    <property type="project" value="TreeGrafter"/>
</dbReference>